<evidence type="ECO:0000256" key="2">
    <source>
        <dbReference type="SAM" id="SignalP"/>
    </source>
</evidence>
<keyword evidence="4" id="KW-1185">Reference proteome</keyword>
<evidence type="ECO:0000256" key="1">
    <source>
        <dbReference type="SAM" id="MobiDB-lite"/>
    </source>
</evidence>
<reference evidence="3 4" key="1">
    <citation type="submission" date="2018-03" db="EMBL/GenBank/DDBJ databases">
        <authorList>
            <person name="Guldener U."/>
        </authorList>
    </citation>
    <scope>NUCLEOTIDE SEQUENCE [LARGE SCALE GENOMIC DNA]</scope>
    <source>
        <strain evidence="3 4">NBRC100155</strain>
    </source>
</reference>
<feature type="compositionally biased region" description="Low complexity" evidence="1">
    <location>
        <begin position="85"/>
        <end position="99"/>
    </location>
</feature>
<dbReference type="EMBL" id="OOIN01000003">
    <property type="protein sequence ID" value="SPO22037.1"/>
    <property type="molecule type" value="Genomic_DNA"/>
</dbReference>
<accession>A0A5C3DXG9</accession>
<gene>
    <name evidence="3" type="ORF">UTRI_02032_B</name>
</gene>
<dbReference type="OrthoDB" id="3356264at2759"/>
<feature type="region of interest" description="Disordered" evidence="1">
    <location>
        <begin position="85"/>
        <end position="134"/>
    </location>
</feature>
<proteinExistence type="predicted"/>
<evidence type="ECO:0000313" key="3">
    <source>
        <dbReference type="EMBL" id="SPO22037.1"/>
    </source>
</evidence>
<dbReference type="Gene3D" id="1.10.530.10">
    <property type="match status" value="1"/>
</dbReference>
<evidence type="ECO:0008006" key="5">
    <source>
        <dbReference type="Google" id="ProtNLM"/>
    </source>
</evidence>
<organism evidence="3 4">
    <name type="scientific">Ustilago trichophora</name>
    <dbReference type="NCBI Taxonomy" id="86804"/>
    <lineage>
        <taxon>Eukaryota</taxon>
        <taxon>Fungi</taxon>
        <taxon>Dikarya</taxon>
        <taxon>Basidiomycota</taxon>
        <taxon>Ustilaginomycotina</taxon>
        <taxon>Ustilaginomycetes</taxon>
        <taxon>Ustilaginales</taxon>
        <taxon>Ustilaginaceae</taxon>
        <taxon>Ustilago</taxon>
    </lineage>
</organism>
<name>A0A5C3DXG9_9BASI</name>
<feature type="compositionally biased region" description="Polar residues" evidence="1">
    <location>
        <begin position="261"/>
        <end position="270"/>
    </location>
</feature>
<feature type="chain" id="PRO_5022754292" description="Transglycosylase SLT domain-containing protein" evidence="2">
    <location>
        <begin position="28"/>
        <end position="575"/>
    </location>
</feature>
<keyword evidence="2" id="KW-0732">Signal</keyword>
<feature type="signal peptide" evidence="2">
    <location>
        <begin position="1"/>
        <end position="27"/>
    </location>
</feature>
<protein>
    <recommendedName>
        <fullName evidence="5">Transglycosylase SLT domain-containing protein</fullName>
    </recommendedName>
</protein>
<sequence length="575" mass="61059">MARNETWNATLLCMLVFLLFNGDACNAAALPRMAPLKEVAMDGNTLSAPTPLPIVSTYTLYFGVGGATAAAPVSSQTSAVPTASISASSSAPARSTASSGQCSSKRKHTSARASVAASPSGSLTSSNVSGKISSSASASSASQQNSVFPTVAPATPTSNVTGQRVSARVEGVLPHNFVNQVDTLVETYHGITGRKARQVALILANQTGTPANASRAETILSNLAEAYPSNNATIEEARRNETLFDWTTLSRDNKSAGAQPVPSTNTPQTSHAEKLAPLPHKYIIQAGPSNITVLSNTAGYGPSQVRHDLHVIRAWADDLDQLATPALLDETVAAILSASARYFPELSTRDAARVIMADIKAESDFDPDQVSGGRLDSGSSWGLMQVSPFGSAELKLFQQHATVKHNTYSWDQQYNVTTTPDTFGARALLDWETGKVLDLKSLTNDDLFRPWVNVHVATWIQSNLARTSSQDPYTWPDVYQKSNAARNLANDKAAWSAVDQALVGAGLPRTCLTGLGSWVAGPAVDGYGSYTQKGDDISKPYFQNIAQGLSVLYGKTVTPDWMNTLTLHAGLVDFH</sequence>
<dbReference type="Proteomes" id="UP000324022">
    <property type="component" value="Unassembled WGS sequence"/>
</dbReference>
<feature type="compositionally biased region" description="Low complexity" evidence="1">
    <location>
        <begin position="125"/>
        <end position="134"/>
    </location>
</feature>
<dbReference type="AlphaFoldDB" id="A0A5C3DXG9"/>
<feature type="region of interest" description="Disordered" evidence="1">
    <location>
        <begin position="252"/>
        <end position="271"/>
    </location>
</feature>
<evidence type="ECO:0000313" key="4">
    <source>
        <dbReference type="Proteomes" id="UP000324022"/>
    </source>
</evidence>